<reference evidence="2 3" key="1">
    <citation type="submission" date="2019-02" db="EMBL/GenBank/DDBJ databases">
        <title>Deep-cultivation of Planctomycetes and their phenomic and genomic characterization uncovers novel biology.</title>
        <authorList>
            <person name="Wiegand S."/>
            <person name="Jogler M."/>
            <person name="Boedeker C."/>
            <person name="Pinto D."/>
            <person name="Vollmers J."/>
            <person name="Rivas-Marin E."/>
            <person name="Kohn T."/>
            <person name="Peeters S.H."/>
            <person name="Heuer A."/>
            <person name="Rast P."/>
            <person name="Oberbeckmann S."/>
            <person name="Bunk B."/>
            <person name="Jeske O."/>
            <person name="Meyerdierks A."/>
            <person name="Storesund J.E."/>
            <person name="Kallscheuer N."/>
            <person name="Luecker S."/>
            <person name="Lage O.M."/>
            <person name="Pohl T."/>
            <person name="Merkel B.J."/>
            <person name="Hornburger P."/>
            <person name="Mueller R.-W."/>
            <person name="Bruemmer F."/>
            <person name="Labrenz M."/>
            <person name="Spormann A.M."/>
            <person name="Op den Camp H."/>
            <person name="Overmann J."/>
            <person name="Amann R."/>
            <person name="Jetten M.S.M."/>
            <person name="Mascher T."/>
            <person name="Medema M.H."/>
            <person name="Devos D.P."/>
            <person name="Kaster A.-K."/>
            <person name="Ovreas L."/>
            <person name="Rohde M."/>
            <person name="Galperin M.Y."/>
            <person name="Jogler C."/>
        </authorList>
    </citation>
    <scope>NUCLEOTIDE SEQUENCE [LARGE SCALE GENOMIC DNA]</scope>
    <source>
        <strain evidence="2 3">FF011L</strain>
    </source>
</reference>
<dbReference type="KEGG" id="rml:FF011L_44850"/>
<gene>
    <name evidence="2" type="ORF">FF011L_44850</name>
</gene>
<dbReference type="SUPFAM" id="SSF49478">
    <property type="entry name" value="Cna protein B-type domain"/>
    <property type="match status" value="1"/>
</dbReference>
<dbReference type="InterPro" id="IPR013783">
    <property type="entry name" value="Ig-like_fold"/>
</dbReference>
<protein>
    <recommendedName>
        <fullName evidence="4">Cna protein B-type domain protein</fullName>
    </recommendedName>
</protein>
<evidence type="ECO:0008006" key="4">
    <source>
        <dbReference type="Google" id="ProtNLM"/>
    </source>
</evidence>
<dbReference type="Proteomes" id="UP000320672">
    <property type="component" value="Chromosome"/>
</dbReference>
<evidence type="ECO:0000256" key="1">
    <source>
        <dbReference type="SAM" id="SignalP"/>
    </source>
</evidence>
<organism evidence="2 3">
    <name type="scientific">Roseimaritima multifibrata</name>
    <dbReference type="NCBI Taxonomy" id="1930274"/>
    <lineage>
        <taxon>Bacteria</taxon>
        <taxon>Pseudomonadati</taxon>
        <taxon>Planctomycetota</taxon>
        <taxon>Planctomycetia</taxon>
        <taxon>Pirellulales</taxon>
        <taxon>Pirellulaceae</taxon>
        <taxon>Roseimaritima</taxon>
    </lineage>
</organism>
<dbReference type="RefSeq" id="WP_145353935.1">
    <property type="nucleotide sequence ID" value="NZ_CP036262.1"/>
</dbReference>
<dbReference type="AlphaFoldDB" id="A0A517MLB4"/>
<keyword evidence="1" id="KW-0732">Signal</keyword>
<feature type="chain" id="PRO_5021971563" description="Cna protein B-type domain protein" evidence="1">
    <location>
        <begin position="27"/>
        <end position="180"/>
    </location>
</feature>
<feature type="signal peptide" evidence="1">
    <location>
        <begin position="1"/>
        <end position="26"/>
    </location>
</feature>
<keyword evidence="3" id="KW-1185">Reference proteome</keyword>
<proteinExistence type="predicted"/>
<evidence type="ECO:0000313" key="3">
    <source>
        <dbReference type="Proteomes" id="UP000320672"/>
    </source>
</evidence>
<accession>A0A517MLB4</accession>
<dbReference type="EMBL" id="CP036262">
    <property type="protein sequence ID" value="QDS95685.1"/>
    <property type="molecule type" value="Genomic_DNA"/>
</dbReference>
<evidence type="ECO:0000313" key="2">
    <source>
        <dbReference type="EMBL" id="QDS95685.1"/>
    </source>
</evidence>
<name>A0A517MLB4_9BACT</name>
<dbReference type="OrthoDB" id="279098at2"/>
<dbReference type="Gene3D" id="2.60.40.10">
    <property type="entry name" value="Immunoglobulins"/>
    <property type="match status" value="1"/>
</dbReference>
<sequence precursor="true">MKLPKFLHFGLVAWMSISLTTPVGLAQDAVTSPTTTAGNSIPIERTVQDVQLKEEALRGALVDKAGNGVEDAPVVIGQKGKLIKELRTDSEGRWQLANVEPGVYQVISHGSAAVYRVWSAENAPKNAKAGIIHQVDPEVARGGGPNPLLNALTNPILIALLIAAAIAIPLALDDDDDDAS</sequence>